<evidence type="ECO:0000313" key="3">
    <source>
        <dbReference type="Proteomes" id="UP001498476"/>
    </source>
</evidence>
<dbReference type="Proteomes" id="UP001498476">
    <property type="component" value="Unassembled WGS sequence"/>
</dbReference>
<proteinExistence type="predicted"/>
<evidence type="ECO:0000313" key="2">
    <source>
        <dbReference type="EMBL" id="KAK7413676.1"/>
    </source>
</evidence>
<protein>
    <submittedName>
        <fullName evidence="2">Uncharacterized protein</fullName>
    </submittedName>
</protein>
<organism evidence="2 3">
    <name type="scientific">Neonectria punicea</name>
    <dbReference type="NCBI Taxonomy" id="979145"/>
    <lineage>
        <taxon>Eukaryota</taxon>
        <taxon>Fungi</taxon>
        <taxon>Dikarya</taxon>
        <taxon>Ascomycota</taxon>
        <taxon>Pezizomycotina</taxon>
        <taxon>Sordariomycetes</taxon>
        <taxon>Hypocreomycetidae</taxon>
        <taxon>Hypocreales</taxon>
        <taxon>Nectriaceae</taxon>
        <taxon>Neonectria</taxon>
    </lineage>
</organism>
<dbReference type="EMBL" id="JAZAVJ010000122">
    <property type="protein sequence ID" value="KAK7413676.1"/>
    <property type="molecule type" value="Genomic_DNA"/>
</dbReference>
<evidence type="ECO:0000256" key="1">
    <source>
        <dbReference type="SAM" id="MobiDB-lite"/>
    </source>
</evidence>
<sequence>MVNAHEMLLGVGEKSTEESWLGIILRKELVEINLLLPDLQYSDCLLANIGEYLCRATDTLAQLAGRLANGNHIDTYAQRNVMQAEKETDLSELAIMDIMTAKHSALKTLAQTLKRASEENTLTWHKGISGSQSTSGGGMISPEGSSSVPLQADWSSHSEVGTELARAPSVPSEGSSSHHAQPPTTENDDLNNASFPPLSEPTDSMIMELIQGMNRRGKGVHYCPFGEKCSKGGVSDGTLLLFERNSAFK</sequence>
<comment type="caution">
    <text evidence="2">The sequence shown here is derived from an EMBL/GenBank/DDBJ whole genome shotgun (WGS) entry which is preliminary data.</text>
</comment>
<feature type="compositionally biased region" description="Polar residues" evidence="1">
    <location>
        <begin position="143"/>
        <end position="159"/>
    </location>
</feature>
<keyword evidence="3" id="KW-1185">Reference proteome</keyword>
<reference evidence="2 3" key="1">
    <citation type="journal article" date="2025" name="Microbiol. Resour. Announc.">
        <title>Draft genome sequences for Neonectria magnoliae and Neonectria punicea, canker pathogens of Liriodendron tulipifera and Acer saccharum in West Virginia.</title>
        <authorList>
            <person name="Petronek H.M."/>
            <person name="Kasson M.T."/>
            <person name="Metheny A.M."/>
            <person name="Stauder C.M."/>
            <person name="Lovett B."/>
            <person name="Lynch S.C."/>
            <person name="Garnas J.R."/>
            <person name="Kasson L.R."/>
            <person name="Stajich J.E."/>
        </authorList>
    </citation>
    <scope>NUCLEOTIDE SEQUENCE [LARGE SCALE GENOMIC DNA]</scope>
    <source>
        <strain evidence="2 3">NRRL 64653</strain>
    </source>
</reference>
<accession>A0ABR1GXY5</accession>
<feature type="region of interest" description="Disordered" evidence="1">
    <location>
        <begin position="123"/>
        <end position="201"/>
    </location>
</feature>
<gene>
    <name evidence="2" type="ORF">QQX98_007458</name>
</gene>
<name>A0ABR1GXY5_9HYPO</name>
<feature type="compositionally biased region" description="Polar residues" evidence="1">
    <location>
        <begin position="172"/>
        <end position="194"/>
    </location>
</feature>